<comment type="pathway">
    <text evidence="5">Cofactor biosynthesis; 5,6,7,8-tetrahydromethanopterin biosynthesis.</text>
</comment>
<dbReference type="InterPro" id="IPR053442">
    <property type="entry name" value="Beta-RFA-P_synthase"/>
</dbReference>
<comment type="function">
    <text evidence="5">Catalyzes the condensation of 4-aminobenzoate (pABA) with 5-phospho-alpha-D-ribose 1-diphosphate (PRPP) to produce beta-ribofuranosylaminobenzene 5'-phosphate (beta-RFA-P).</text>
</comment>
<comment type="catalytic activity">
    <reaction evidence="5">
        <text>5-phospho-alpha-D-ribose 1-diphosphate + 4-hydroxybenzoate + H(+) = 4-(beta-D-ribofuranosyl)phenol 5'-phosphate + CO2 + diphosphate</text>
        <dbReference type="Rhea" id="RHEA:48556"/>
        <dbReference type="ChEBI" id="CHEBI:15378"/>
        <dbReference type="ChEBI" id="CHEBI:16526"/>
        <dbReference type="ChEBI" id="CHEBI:17879"/>
        <dbReference type="ChEBI" id="CHEBI:33019"/>
        <dbReference type="ChEBI" id="CHEBI:58017"/>
        <dbReference type="ChEBI" id="CHEBI:82767"/>
        <dbReference type="EC" id="2.4.2.54"/>
    </reaction>
</comment>
<protein>
    <recommendedName>
        <fullName evidence="5">Beta-ribofuranosylaminobenzene 5'-phosphate synthase</fullName>
        <shortName evidence="5">Beta-RFA-P synthase</shortName>
        <ecNumber evidence="5">2.4.2.54</ecNumber>
    </recommendedName>
</protein>
<dbReference type="EC" id="2.4.2.54" evidence="5"/>
<dbReference type="Proteomes" id="UP000243338">
    <property type="component" value="Unassembled WGS sequence"/>
</dbReference>
<keyword evidence="5" id="KW-0328">Glycosyltransferase</keyword>
<dbReference type="InterPro" id="IPR020568">
    <property type="entry name" value="Ribosomal_Su5_D2-typ_SF"/>
</dbReference>
<dbReference type="GO" id="GO:0043793">
    <property type="term" value="F:beta-ribofuranosylaminobenzene 5'-phosphate synthase activity"/>
    <property type="evidence" value="ECO:0007669"/>
    <property type="project" value="UniProtKB-EC"/>
</dbReference>
<dbReference type="Gene3D" id="3.30.230.10">
    <property type="match status" value="1"/>
</dbReference>
<evidence type="ECO:0000313" key="8">
    <source>
        <dbReference type="EMBL" id="SES95511.1"/>
    </source>
</evidence>
<evidence type="ECO:0000313" key="9">
    <source>
        <dbReference type="Proteomes" id="UP000243338"/>
    </source>
</evidence>
<evidence type="ECO:0000256" key="3">
    <source>
        <dbReference type="ARBA" id="ARBA00022741"/>
    </source>
</evidence>
<comment type="subunit">
    <text evidence="5">Homodimer.</text>
</comment>
<evidence type="ECO:0000256" key="4">
    <source>
        <dbReference type="ARBA" id="ARBA00022840"/>
    </source>
</evidence>
<dbReference type="NCBIfam" id="TIGR00144">
    <property type="entry name" value="beta_RFAP_syn"/>
    <property type="match status" value="1"/>
</dbReference>
<feature type="domain" description="GHMP kinase N-terminal" evidence="6">
    <location>
        <begin position="59"/>
        <end position="132"/>
    </location>
</feature>
<keyword evidence="2 5" id="KW-0808">Transferase</keyword>
<evidence type="ECO:0000256" key="5">
    <source>
        <dbReference type="PIRNR" id="PIRNR004884"/>
    </source>
</evidence>
<keyword evidence="1" id="KW-0028">Amino-acid biosynthesis</keyword>
<evidence type="ECO:0000259" key="6">
    <source>
        <dbReference type="Pfam" id="PF00288"/>
    </source>
</evidence>
<dbReference type="UniPathway" id="UPA00065"/>
<name>A0A1I0ANN4_9EURY</name>
<evidence type="ECO:0000256" key="2">
    <source>
        <dbReference type="ARBA" id="ARBA00022679"/>
    </source>
</evidence>
<gene>
    <name evidence="8" type="ORF">SAMN04488587_1702</name>
</gene>
<accession>A0A1I0ANN4</accession>
<proteinExistence type="inferred from homology"/>
<reference evidence="9" key="1">
    <citation type="submission" date="2016-10" db="EMBL/GenBank/DDBJ databases">
        <authorList>
            <person name="Varghese N."/>
            <person name="Submissions S."/>
        </authorList>
    </citation>
    <scope>NUCLEOTIDE SEQUENCE [LARGE SCALE GENOMIC DNA]</scope>
    <source>
        <strain evidence="9">SLH 33</strain>
    </source>
</reference>
<evidence type="ECO:0000256" key="1">
    <source>
        <dbReference type="ARBA" id="ARBA00022605"/>
    </source>
</evidence>
<dbReference type="EMBL" id="FOHQ01000005">
    <property type="protein sequence ID" value="SES95511.1"/>
    <property type="molecule type" value="Genomic_DNA"/>
</dbReference>
<keyword evidence="4" id="KW-0067">ATP-binding</keyword>
<comment type="similarity">
    <text evidence="5">Belongs to the beta-RFA-P synthase family.</text>
</comment>
<keyword evidence="9" id="KW-1185">Reference proteome</keyword>
<dbReference type="GO" id="GO:0008652">
    <property type="term" value="P:amino acid biosynthetic process"/>
    <property type="evidence" value="ECO:0007669"/>
    <property type="project" value="UniProtKB-KW"/>
</dbReference>
<dbReference type="OrthoDB" id="85156at2157"/>
<dbReference type="PIRSF" id="PIRSF004884">
    <property type="entry name" value="Sugar_kin_arch"/>
    <property type="match status" value="1"/>
</dbReference>
<dbReference type="InterPro" id="IPR004422">
    <property type="entry name" value="RFAP_synthase"/>
</dbReference>
<dbReference type="Gene3D" id="3.30.70.890">
    <property type="entry name" value="GHMP kinase, C-terminal domain"/>
    <property type="match status" value="1"/>
</dbReference>
<keyword evidence="3" id="KW-0547">Nucleotide-binding</keyword>
<dbReference type="RefSeq" id="WP_091690174.1">
    <property type="nucleotide sequence ID" value="NZ_CAAGSJ010000006.1"/>
</dbReference>
<dbReference type="Pfam" id="PF00288">
    <property type="entry name" value="GHMP_kinases_N"/>
    <property type="match status" value="1"/>
</dbReference>
<dbReference type="NCBIfam" id="NF040726">
    <property type="entry name" value="BetaRFA-P_synth"/>
    <property type="match status" value="1"/>
</dbReference>
<evidence type="ECO:0000259" key="7">
    <source>
        <dbReference type="Pfam" id="PF08544"/>
    </source>
</evidence>
<dbReference type="InterPro" id="IPR013750">
    <property type="entry name" value="GHMP_kinase_C_dom"/>
</dbReference>
<dbReference type="InterPro" id="IPR014721">
    <property type="entry name" value="Ribsml_uS5_D2-typ_fold_subgr"/>
</dbReference>
<dbReference type="STRING" id="1353158.SAMN04488587_1702"/>
<dbReference type="PANTHER" id="PTHR20861">
    <property type="entry name" value="HOMOSERINE/4-DIPHOSPHOCYTIDYL-2-C-METHYL-D-ERYTHRITOL KINASE"/>
    <property type="match status" value="1"/>
</dbReference>
<dbReference type="Pfam" id="PF08544">
    <property type="entry name" value="GHMP_kinases_C"/>
    <property type="match status" value="1"/>
</dbReference>
<dbReference type="SUPFAM" id="SSF54211">
    <property type="entry name" value="Ribosomal protein S5 domain 2-like"/>
    <property type="match status" value="1"/>
</dbReference>
<sequence>MIKIRSPSRLHLSLIDMNAEIGRVDGGVGITLDSPNITLSAEKHDGIEITGGSSLSDRVYAAVEALLPEGEGIKVHVKEDMPPHVGLGSGTQIALSAAAAVNELYGLGMSVNELAIRVGRGGTSGIGVASFEKGGFLVDCGHKFSEKGSFSPSSASRADPAPVIFRHDLPDWDIILALPDSKGAHDAQEVDIFKKECPIPLQEVQEVCHVVLMQMMPAIIEGDIENFGMALNHLQTVGFKKREVALQSPAVRDLIEFMQDLGAAGAGMSSFGPVVFGVVDHRRIGEQIRKEAQLFLDETVGGNVVLTRANNSGAKIWKD</sequence>
<feature type="domain" description="GHMP kinase C-terminal" evidence="7">
    <location>
        <begin position="215"/>
        <end position="291"/>
    </location>
</feature>
<dbReference type="GO" id="GO:0005524">
    <property type="term" value="F:ATP binding"/>
    <property type="evidence" value="ECO:0007669"/>
    <property type="project" value="UniProtKB-UniRule"/>
</dbReference>
<dbReference type="InterPro" id="IPR006204">
    <property type="entry name" value="GHMP_kinase_N_dom"/>
</dbReference>
<dbReference type="AlphaFoldDB" id="A0A1I0ANN4"/>
<dbReference type="SUPFAM" id="SSF55060">
    <property type="entry name" value="GHMP Kinase, C-terminal domain"/>
    <property type="match status" value="1"/>
</dbReference>
<dbReference type="PANTHER" id="PTHR20861:SF6">
    <property type="entry name" value="BETA-RIBOFURANOSYLPHENOL 5'-PHOSPHATE SYNTHASE"/>
    <property type="match status" value="1"/>
</dbReference>
<dbReference type="InterPro" id="IPR036554">
    <property type="entry name" value="GHMP_kinase_C_sf"/>
</dbReference>
<organism evidence="8 9">
    <name type="scientific">Methanococcoides vulcani</name>
    <dbReference type="NCBI Taxonomy" id="1353158"/>
    <lineage>
        <taxon>Archaea</taxon>
        <taxon>Methanobacteriati</taxon>
        <taxon>Methanobacteriota</taxon>
        <taxon>Stenosarchaea group</taxon>
        <taxon>Methanomicrobia</taxon>
        <taxon>Methanosarcinales</taxon>
        <taxon>Methanosarcinaceae</taxon>
        <taxon>Methanococcoides</taxon>
    </lineage>
</organism>